<dbReference type="AlphaFoldDB" id="A0A9D8KEV5"/>
<gene>
    <name evidence="1" type="ORF">JW984_06180</name>
</gene>
<organism evidence="1 2">
    <name type="scientific">Candidatus Zymogenus saltonus</name>
    <dbReference type="NCBI Taxonomy" id="2844893"/>
    <lineage>
        <taxon>Bacteria</taxon>
        <taxon>Deltaproteobacteria</taxon>
        <taxon>Candidatus Zymogenia</taxon>
        <taxon>Candidatus Zymogeniales</taxon>
        <taxon>Candidatus Zymogenaceae</taxon>
        <taxon>Candidatus Zymogenus</taxon>
    </lineage>
</organism>
<reference evidence="1" key="2">
    <citation type="submission" date="2021-01" db="EMBL/GenBank/DDBJ databases">
        <authorList>
            <person name="Hahn C.R."/>
            <person name="Youssef N.H."/>
            <person name="Elshahed M."/>
        </authorList>
    </citation>
    <scope>NUCLEOTIDE SEQUENCE</scope>
    <source>
        <strain evidence="1">Zod_Metabat.24</strain>
    </source>
</reference>
<dbReference type="EMBL" id="JAFGIX010000028">
    <property type="protein sequence ID" value="MBN1572772.1"/>
    <property type="molecule type" value="Genomic_DNA"/>
</dbReference>
<protein>
    <submittedName>
        <fullName evidence="1">Uncharacterized protein</fullName>
    </submittedName>
</protein>
<accession>A0A9D8KEV5</accession>
<sequence>MEVLKQLLRGQAHAAFFPWEGKKYLVISDFMNTRRTIFIQMDNALKDGTTEKWIVFEYKNEGFSQGLEFIDGFLYESENKFGIDILNKIDLEKLKQTRNSRKATILQYPAPEKGVEDLAWDGKSVWTSDEAVFNFFKGTLSS</sequence>
<evidence type="ECO:0000313" key="2">
    <source>
        <dbReference type="Proteomes" id="UP000809273"/>
    </source>
</evidence>
<dbReference type="Proteomes" id="UP000809273">
    <property type="component" value="Unassembled WGS sequence"/>
</dbReference>
<comment type="caution">
    <text evidence="1">The sequence shown here is derived from an EMBL/GenBank/DDBJ whole genome shotgun (WGS) entry which is preliminary data.</text>
</comment>
<name>A0A9D8KEV5_9DELT</name>
<evidence type="ECO:0000313" key="1">
    <source>
        <dbReference type="EMBL" id="MBN1572772.1"/>
    </source>
</evidence>
<proteinExistence type="predicted"/>
<reference evidence="1" key="1">
    <citation type="journal article" date="2021" name="Environ. Microbiol.">
        <title>Genomic characterization of three novel Desulfobacterota classes expand the metabolic and phylogenetic diversity of the phylum.</title>
        <authorList>
            <person name="Murphy C.L."/>
            <person name="Biggerstaff J."/>
            <person name="Eichhorn A."/>
            <person name="Ewing E."/>
            <person name="Shahan R."/>
            <person name="Soriano D."/>
            <person name="Stewart S."/>
            <person name="VanMol K."/>
            <person name="Walker R."/>
            <person name="Walters P."/>
            <person name="Elshahed M.S."/>
            <person name="Youssef N.H."/>
        </authorList>
    </citation>
    <scope>NUCLEOTIDE SEQUENCE</scope>
    <source>
        <strain evidence="1">Zod_Metabat.24</strain>
    </source>
</reference>